<evidence type="ECO:0000313" key="3">
    <source>
        <dbReference type="Proteomes" id="UP000797356"/>
    </source>
</evidence>
<dbReference type="Proteomes" id="UP000797356">
    <property type="component" value="Chromosome 11"/>
</dbReference>
<dbReference type="AlphaFoldDB" id="A0A8K0INC8"/>
<comment type="caution">
    <text evidence="2">The sequence shown here is derived from an EMBL/GenBank/DDBJ whole genome shotgun (WGS) entry which is preliminary data.</text>
</comment>
<dbReference type="EMBL" id="CM017882">
    <property type="protein sequence ID" value="KAG1363506.1"/>
    <property type="molecule type" value="Genomic_DNA"/>
</dbReference>
<protein>
    <submittedName>
        <fullName evidence="2">Putative ensconsin-like</fullName>
    </submittedName>
</protein>
<accession>A0A8K0INC8</accession>
<evidence type="ECO:0000256" key="1">
    <source>
        <dbReference type="SAM" id="MobiDB-lite"/>
    </source>
</evidence>
<reference evidence="2" key="2">
    <citation type="submission" date="2019-07" db="EMBL/GenBank/DDBJ databases">
        <authorList>
            <person name="Yang Y."/>
            <person name="Bocs S."/>
            <person name="Baudouin L."/>
        </authorList>
    </citation>
    <scope>NUCLEOTIDE SEQUENCE</scope>
    <source>
        <tissue evidence="2">Spear leaf of Hainan Tall coconut</tissue>
    </source>
</reference>
<reference evidence="2" key="1">
    <citation type="journal article" date="2017" name="Gigascience">
        <title>The genome draft of coconut (Cocos nucifera).</title>
        <authorList>
            <person name="Xiao Y."/>
            <person name="Xu P."/>
            <person name="Fan H."/>
            <person name="Baudouin L."/>
            <person name="Xia W."/>
            <person name="Bocs S."/>
            <person name="Xu J."/>
            <person name="Li Q."/>
            <person name="Guo A."/>
            <person name="Zhou L."/>
            <person name="Li J."/>
            <person name="Wu Y."/>
            <person name="Ma Z."/>
            <person name="Armero A."/>
            <person name="Issali A.E."/>
            <person name="Liu N."/>
            <person name="Peng M."/>
            <person name="Yang Y."/>
        </authorList>
    </citation>
    <scope>NUCLEOTIDE SEQUENCE</scope>
    <source>
        <tissue evidence="2">Spear leaf of Hainan Tall coconut</tissue>
    </source>
</reference>
<feature type="compositionally biased region" description="Basic and acidic residues" evidence="1">
    <location>
        <begin position="54"/>
        <end position="63"/>
    </location>
</feature>
<feature type="region of interest" description="Disordered" evidence="1">
    <location>
        <begin position="53"/>
        <end position="93"/>
    </location>
</feature>
<keyword evidence="3" id="KW-1185">Reference proteome</keyword>
<evidence type="ECO:0000313" key="2">
    <source>
        <dbReference type="EMBL" id="KAG1363506.1"/>
    </source>
</evidence>
<name>A0A8K0INC8_COCNU</name>
<proteinExistence type="predicted"/>
<organism evidence="2 3">
    <name type="scientific">Cocos nucifera</name>
    <name type="common">Coconut palm</name>
    <dbReference type="NCBI Taxonomy" id="13894"/>
    <lineage>
        <taxon>Eukaryota</taxon>
        <taxon>Viridiplantae</taxon>
        <taxon>Streptophyta</taxon>
        <taxon>Embryophyta</taxon>
        <taxon>Tracheophyta</taxon>
        <taxon>Spermatophyta</taxon>
        <taxon>Magnoliopsida</taxon>
        <taxon>Liliopsida</taxon>
        <taxon>Arecaceae</taxon>
        <taxon>Arecoideae</taxon>
        <taxon>Cocoseae</taxon>
        <taxon>Attaleinae</taxon>
        <taxon>Cocos</taxon>
    </lineage>
</organism>
<gene>
    <name evidence="2" type="ORF">COCNU_11G003330</name>
</gene>
<feature type="compositionally biased region" description="Basic residues" evidence="1">
    <location>
        <begin position="64"/>
        <end position="78"/>
    </location>
</feature>
<sequence>MIGEPSKRAKVNATSFAMPVDAATNAPATTTTTEVAAPLTSANFSARVQTFEPPIEREEEAEKKKKKKSAIAKVRHKTSSTGSNGSDEILEENPFNNREIIKKLIDGCTLSKVMDRIVDVNFE</sequence>